<name>A0ABP0XTJ0_9ROSI</name>
<organism evidence="1 2">
    <name type="scientific">Citrullus colocynthis</name>
    <name type="common">colocynth</name>
    <dbReference type="NCBI Taxonomy" id="252529"/>
    <lineage>
        <taxon>Eukaryota</taxon>
        <taxon>Viridiplantae</taxon>
        <taxon>Streptophyta</taxon>
        <taxon>Embryophyta</taxon>
        <taxon>Tracheophyta</taxon>
        <taxon>Spermatophyta</taxon>
        <taxon>Magnoliopsida</taxon>
        <taxon>eudicotyledons</taxon>
        <taxon>Gunneridae</taxon>
        <taxon>Pentapetalae</taxon>
        <taxon>rosids</taxon>
        <taxon>fabids</taxon>
        <taxon>Cucurbitales</taxon>
        <taxon>Cucurbitaceae</taxon>
        <taxon>Benincaseae</taxon>
        <taxon>Citrullus</taxon>
    </lineage>
</organism>
<dbReference type="EMBL" id="OZ021744">
    <property type="protein sequence ID" value="CAK9311052.1"/>
    <property type="molecule type" value="Genomic_DNA"/>
</dbReference>
<sequence>MSQAQLQQVIGPNTRSHGPHLEAQYMGTIYVLLNAIEQEWSKTNALVEVEFDALENVRIGRVGPATWFSLAIKPNSSFLPIKSKKFWRERTERF</sequence>
<proteinExistence type="predicted"/>
<evidence type="ECO:0000313" key="2">
    <source>
        <dbReference type="Proteomes" id="UP001642487"/>
    </source>
</evidence>
<gene>
    <name evidence="1" type="ORF">CITCOLO1_LOCUS2700</name>
</gene>
<dbReference type="Proteomes" id="UP001642487">
    <property type="component" value="Chromosome 10"/>
</dbReference>
<protein>
    <submittedName>
        <fullName evidence="1">Uncharacterized protein</fullName>
    </submittedName>
</protein>
<accession>A0ABP0XTJ0</accession>
<evidence type="ECO:0000313" key="1">
    <source>
        <dbReference type="EMBL" id="CAK9311052.1"/>
    </source>
</evidence>
<reference evidence="1 2" key="1">
    <citation type="submission" date="2024-03" db="EMBL/GenBank/DDBJ databases">
        <authorList>
            <person name="Gkanogiannis A."/>
            <person name="Becerra Lopez-Lavalle L."/>
        </authorList>
    </citation>
    <scope>NUCLEOTIDE SEQUENCE [LARGE SCALE GENOMIC DNA]</scope>
</reference>
<keyword evidence="2" id="KW-1185">Reference proteome</keyword>